<feature type="domain" description="AMP-binding enzyme C-terminal" evidence="4">
    <location>
        <begin position="458"/>
        <end position="543"/>
    </location>
</feature>
<dbReference type="SUPFAM" id="SSF56801">
    <property type="entry name" value="Acetyl-CoA synthetase-like"/>
    <property type="match status" value="1"/>
</dbReference>
<evidence type="ECO:0000256" key="1">
    <source>
        <dbReference type="ARBA" id="ARBA00006432"/>
    </source>
</evidence>
<dbReference type="AlphaFoldDB" id="A0A2T9Y7H3"/>
<dbReference type="PANTHER" id="PTHR24096">
    <property type="entry name" value="LONG-CHAIN-FATTY-ACID--COA LIGASE"/>
    <property type="match status" value="1"/>
</dbReference>
<evidence type="ECO:0000256" key="2">
    <source>
        <dbReference type="ARBA" id="ARBA00022598"/>
    </source>
</evidence>
<proteinExistence type="inferred from homology"/>
<feature type="domain" description="AMP-dependent synthetase/ligase" evidence="3">
    <location>
        <begin position="29"/>
        <end position="407"/>
    </location>
</feature>
<dbReference type="CDD" id="cd05911">
    <property type="entry name" value="Firefly_Luc_like"/>
    <property type="match status" value="1"/>
</dbReference>
<comment type="caution">
    <text evidence="5">The sequence shown here is derived from an EMBL/GenBank/DDBJ whole genome shotgun (WGS) entry which is preliminary data.</text>
</comment>
<dbReference type="Proteomes" id="UP000245699">
    <property type="component" value="Unassembled WGS sequence"/>
</dbReference>
<dbReference type="GO" id="GO:0016405">
    <property type="term" value="F:CoA-ligase activity"/>
    <property type="evidence" value="ECO:0007669"/>
    <property type="project" value="TreeGrafter"/>
</dbReference>
<name>A0A2T9Y7H3_9FUNG</name>
<evidence type="ECO:0000259" key="3">
    <source>
        <dbReference type="Pfam" id="PF00501"/>
    </source>
</evidence>
<sequence>MIFKSLLPDENIPNVDLATYIFEKGKQQAQKSNKNSAYAIYDEETGQKYTIDQLEQESARFASGLVNKLGFQTDSTLMIFSTNSANFVVTLLGTLMVGGILTFANPVYTPAELTHQIKDSKPTYIATKRESLPVALKALQLSGANIPMSHFIILDHNANDIHDSTTPIAKLFDNRPFTRFAFGGKFPDSDGKTAFLPYSSGTTGLGKGVILSHKNIVANIIQIDVLDKYNDWHTDRSFTHRYIGVLPWYHIYGLVTCLCFGLSNDVGIVSVTKFEMEKFLSIVQEEKITLAHLVPPILINLTNSPLVSQYDITSIKVVTTAAAPIGKELMETLGKKFPFFRMTKLYGVTESSPIISAAPNWNTNIESSGILSCNIESKVIDDDGNELGVNGIGELLFRGPNMMKGYLNNKQATEDTLDKDEFLHTGDIGYYDETGNLYVVDRKKELIKYKGYQVPPAELEALLLGNEDVADCAVIGIYVDEQATEVPKAFITLKTHHLNKSDSEKLKIANRVKLWVQERVAPYKRLRGGVEILDIIPKSNAGKILRRLLRDMEKAKKSLDGQKPKL</sequence>
<dbReference type="InterPro" id="IPR025110">
    <property type="entry name" value="AMP-bd_C"/>
</dbReference>
<dbReference type="STRING" id="61424.A0A2T9Y7H3"/>
<dbReference type="InterPro" id="IPR042099">
    <property type="entry name" value="ANL_N_sf"/>
</dbReference>
<evidence type="ECO:0000313" key="6">
    <source>
        <dbReference type="Proteomes" id="UP000245699"/>
    </source>
</evidence>
<dbReference type="OrthoDB" id="10253115at2759"/>
<keyword evidence="2" id="KW-0436">Ligase</keyword>
<gene>
    <name evidence="5" type="ORF">BB559_005634</name>
</gene>
<accession>A0A2T9Y7H3</accession>
<keyword evidence="6" id="KW-1185">Reference proteome</keyword>
<comment type="similarity">
    <text evidence="1">Belongs to the ATP-dependent AMP-binding enzyme family.</text>
</comment>
<dbReference type="EMBL" id="MBFT01000638">
    <property type="protein sequence ID" value="PVU88299.1"/>
    <property type="molecule type" value="Genomic_DNA"/>
</dbReference>
<dbReference type="Gene3D" id="3.40.50.12780">
    <property type="entry name" value="N-terminal domain of ligase-like"/>
    <property type="match status" value="1"/>
</dbReference>
<evidence type="ECO:0000259" key="4">
    <source>
        <dbReference type="Pfam" id="PF13193"/>
    </source>
</evidence>
<dbReference type="InterPro" id="IPR045851">
    <property type="entry name" value="AMP-bd_C_sf"/>
</dbReference>
<reference evidence="5 6" key="1">
    <citation type="journal article" date="2018" name="MBio">
        <title>Comparative Genomics Reveals the Core Gene Toolbox for the Fungus-Insect Symbiosis.</title>
        <authorList>
            <person name="Wang Y."/>
            <person name="Stata M."/>
            <person name="Wang W."/>
            <person name="Stajich J.E."/>
            <person name="White M.M."/>
            <person name="Moncalvo J.M."/>
        </authorList>
    </citation>
    <scope>NUCLEOTIDE SEQUENCE [LARGE SCALE GENOMIC DNA]</scope>
    <source>
        <strain evidence="5 6">AUS-77-4</strain>
    </source>
</reference>
<dbReference type="Pfam" id="PF00501">
    <property type="entry name" value="AMP-binding"/>
    <property type="match status" value="1"/>
</dbReference>
<dbReference type="PANTHER" id="PTHR24096:SF149">
    <property type="entry name" value="AMP-BINDING DOMAIN-CONTAINING PROTEIN-RELATED"/>
    <property type="match status" value="1"/>
</dbReference>
<evidence type="ECO:0008006" key="7">
    <source>
        <dbReference type="Google" id="ProtNLM"/>
    </source>
</evidence>
<dbReference type="Pfam" id="PF13193">
    <property type="entry name" value="AMP-binding_C"/>
    <property type="match status" value="1"/>
</dbReference>
<dbReference type="InterPro" id="IPR000873">
    <property type="entry name" value="AMP-dep_synth/lig_dom"/>
</dbReference>
<protein>
    <recommendedName>
        <fullName evidence="7">AMP-dependent synthetase/ligase domain-containing protein</fullName>
    </recommendedName>
</protein>
<organism evidence="5 6">
    <name type="scientific">Furculomyces boomerangus</name>
    <dbReference type="NCBI Taxonomy" id="61424"/>
    <lineage>
        <taxon>Eukaryota</taxon>
        <taxon>Fungi</taxon>
        <taxon>Fungi incertae sedis</taxon>
        <taxon>Zoopagomycota</taxon>
        <taxon>Kickxellomycotina</taxon>
        <taxon>Harpellomycetes</taxon>
        <taxon>Harpellales</taxon>
        <taxon>Harpellaceae</taxon>
        <taxon>Furculomyces</taxon>
    </lineage>
</organism>
<evidence type="ECO:0000313" key="5">
    <source>
        <dbReference type="EMBL" id="PVU88299.1"/>
    </source>
</evidence>
<dbReference type="Gene3D" id="3.30.300.30">
    <property type="match status" value="1"/>
</dbReference>